<dbReference type="PANTHER" id="PTHR47752">
    <property type="entry name" value="HTH-TYPE TRANSCRIPTIONAL REPRESSOR FABR"/>
    <property type="match status" value="1"/>
</dbReference>
<protein>
    <submittedName>
        <fullName evidence="4">Transcriptional regulator, TetR family</fullName>
    </submittedName>
</protein>
<name>A0A239J009_9PSED</name>
<proteinExistence type="predicted"/>
<evidence type="ECO:0000259" key="3">
    <source>
        <dbReference type="PROSITE" id="PS50977"/>
    </source>
</evidence>
<dbReference type="RefSeq" id="WP_089361097.1">
    <property type="nucleotide sequence ID" value="NZ_FZOG01000007.1"/>
</dbReference>
<dbReference type="Proteomes" id="UP000242915">
    <property type="component" value="Unassembled WGS sequence"/>
</dbReference>
<evidence type="ECO:0000256" key="2">
    <source>
        <dbReference type="PROSITE-ProRule" id="PRU00335"/>
    </source>
</evidence>
<dbReference type="AlphaFoldDB" id="A0A239J009"/>
<gene>
    <name evidence="4" type="ORF">SAMN05216255_4111</name>
</gene>
<dbReference type="InterPro" id="IPR050692">
    <property type="entry name" value="HTH_transcr_repressor_FabR"/>
</dbReference>
<dbReference type="Pfam" id="PF00440">
    <property type="entry name" value="TetR_N"/>
    <property type="match status" value="1"/>
</dbReference>
<reference evidence="5" key="1">
    <citation type="submission" date="2017-06" db="EMBL/GenBank/DDBJ databases">
        <authorList>
            <person name="Varghese N."/>
            <person name="Submissions S."/>
        </authorList>
    </citation>
    <scope>NUCLEOTIDE SEQUENCE [LARGE SCALE GENOMIC DNA]</scope>
    <source>
        <strain evidence="5">CIP 108523</strain>
    </source>
</reference>
<accession>A0A239J009</accession>
<organism evidence="4 5">
    <name type="scientific">Pseudomonas segetis</name>
    <dbReference type="NCBI Taxonomy" id="298908"/>
    <lineage>
        <taxon>Bacteria</taxon>
        <taxon>Pseudomonadati</taxon>
        <taxon>Pseudomonadota</taxon>
        <taxon>Gammaproteobacteria</taxon>
        <taxon>Pseudomonadales</taxon>
        <taxon>Pseudomonadaceae</taxon>
        <taxon>Pseudomonas</taxon>
    </lineage>
</organism>
<dbReference type="Gene3D" id="1.10.357.10">
    <property type="entry name" value="Tetracycline Repressor, domain 2"/>
    <property type="match status" value="1"/>
</dbReference>
<dbReference type="EMBL" id="FZOG01000007">
    <property type="protein sequence ID" value="SNS99105.1"/>
    <property type="molecule type" value="Genomic_DNA"/>
</dbReference>
<dbReference type="InterPro" id="IPR009057">
    <property type="entry name" value="Homeodomain-like_sf"/>
</dbReference>
<feature type="DNA-binding region" description="H-T-H motif" evidence="2">
    <location>
        <begin position="27"/>
        <end position="46"/>
    </location>
</feature>
<feature type="domain" description="HTH tetR-type" evidence="3">
    <location>
        <begin position="3"/>
        <end position="64"/>
    </location>
</feature>
<dbReference type="PROSITE" id="PS50977">
    <property type="entry name" value="HTH_TETR_2"/>
    <property type="match status" value="1"/>
</dbReference>
<evidence type="ECO:0000313" key="4">
    <source>
        <dbReference type="EMBL" id="SNS99105.1"/>
    </source>
</evidence>
<dbReference type="SUPFAM" id="SSF46689">
    <property type="entry name" value="Homeodomain-like"/>
    <property type="match status" value="1"/>
</dbReference>
<dbReference type="Gene3D" id="1.10.10.60">
    <property type="entry name" value="Homeodomain-like"/>
    <property type="match status" value="1"/>
</dbReference>
<evidence type="ECO:0000256" key="1">
    <source>
        <dbReference type="ARBA" id="ARBA00023125"/>
    </source>
</evidence>
<dbReference type="GO" id="GO:0003677">
    <property type="term" value="F:DNA binding"/>
    <property type="evidence" value="ECO:0007669"/>
    <property type="project" value="UniProtKB-UniRule"/>
</dbReference>
<keyword evidence="5" id="KW-1185">Reference proteome</keyword>
<sequence>MTVSGKQLLLEAALRLTANNRNLKSLGIRELAREAGLNPNTFYRHFSDIDDLGLAAIDQLAARLRQPLRHLRREAACRAEEASHADGPELFGVSLGRGRKVCHQTVVLFFDFVADNPQAIMLGVRELQGPSAVLRKALHLMISGLATDMAEDIIELELLPKRVDPQAIEQVARLITRNLLQMSLDYINQPEQRDSIRALAEEQVVMLFTGAMVLHEAGQLKLPV</sequence>
<evidence type="ECO:0000313" key="5">
    <source>
        <dbReference type="Proteomes" id="UP000242915"/>
    </source>
</evidence>
<dbReference type="InterPro" id="IPR001647">
    <property type="entry name" value="HTH_TetR"/>
</dbReference>
<dbReference type="PANTHER" id="PTHR47752:SF1">
    <property type="entry name" value="HTH-TYPE TRANSCRIPTIONAL REPRESSOR FABR"/>
    <property type="match status" value="1"/>
</dbReference>
<keyword evidence="1 2" id="KW-0238">DNA-binding</keyword>